<sequence length="205" mass="21824">MSNTRVWFVALAAALLSCAPLTASAAEPTPPVGDPVRDGAAGAPGPGSATAPAVKKPRKCGPGKSPWTCLAECESSGRWDANTGNGFYGGLQFFQPTWKEHGGLKYAPRADLATPEEQVRVAEKVLVSQGPEAWPVCSKGIRFDRRIHRVVSGDTLSGIARRYHVKGGWQALYEANRKVVGPSPHRISVGMLIVVPNLDAKGRMI</sequence>
<gene>
    <name evidence="6" type="ORF">QIT00_10510</name>
</gene>
<dbReference type="PROSITE" id="PS51257">
    <property type="entry name" value="PROKAR_LIPOPROTEIN"/>
    <property type="match status" value="1"/>
</dbReference>
<feature type="chain" id="PRO_5045172252" evidence="4">
    <location>
        <begin position="26"/>
        <end position="205"/>
    </location>
</feature>
<dbReference type="InterPro" id="IPR023346">
    <property type="entry name" value="Lysozyme-like_dom_sf"/>
</dbReference>
<dbReference type="EMBL" id="JASCIS010000008">
    <property type="protein sequence ID" value="MDI3418994.1"/>
    <property type="molecule type" value="Genomic_DNA"/>
</dbReference>
<protein>
    <submittedName>
        <fullName evidence="6">Transglycosylase family protein</fullName>
    </submittedName>
</protein>
<dbReference type="Gene3D" id="1.10.530.10">
    <property type="match status" value="1"/>
</dbReference>
<organism evidence="6 7">
    <name type="scientific">Streptomyces luteolus</name>
    <dbReference type="NCBI Taxonomy" id="3043615"/>
    <lineage>
        <taxon>Bacteria</taxon>
        <taxon>Bacillati</taxon>
        <taxon>Actinomycetota</taxon>
        <taxon>Actinomycetes</taxon>
        <taxon>Kitasatosporales</taxon>
        <taxon>Streptomycetaceae</taxon>
        <taxon>Streptomyces</taxon>
    </lineage>
</organism>
<evidence type="ECO:0000256" key="2">
    <source>
        <dbReference type="ARBA" id="ARBA00022801"/>
    </source>
</evidence>
<dbReference type="Proteomes" id="UP001237105">
    <property type="component" value="Unassembled WGS sequence"/>
</dbReference>
<dbReference type="InterPro" id="IPR018392">
    <property type="entry name" value="LysM"/>
</dbReference>
<feature type="region of interest" description="Disordered" evidence="3">
    <location>
        <begin position="26"/>
        <end position="65"/>
    </location>
</feature>
<keyword evidence="2" id="KW-0378">Hydrolase</keyword>
<dbReference type="CDD" id="cd00118">
    <property type="entry name" value="LysM"/>
    <property type="match status" value="1"/>
</dbReference>
<dbReference type="Gene3D" id="3.10.350.10">
    <property type="entry name" value="LysM domain"/>
    <property type="match status" value="1"/>
</dbReference>
<evidence type="ECO:0000313" key="7">
    <source>
        <dbReference type="Proteomes" id="UP001237105"/>
    </source>
</evidence>
<dbReference type="Pfam" id="PF06737">
    <property type="entry name" value="Transglycosylas"/>
    <property type="match status" value="1"/>
</dbReference>
<accession>A0ABT6STQ2</accession>
<dbReference type="InterPro" id="IPR036779">
    <property type="entry name" value="LysM_dom_sf"/>
</dbReference>
<dbReference type="RefSeq" id="WP_282534895.1">
    <property type="nucleotide sequence ID" value="NZ_JASCIS010000008.1"/>
</dbReference>
<feature type="signal peptide" evidence="4">
    <location>
        <begin position="1"/>
        <end position="25"/>
    </location>
</feature>
<evidence type="ECO:0000259" key="5">
    <source>
        <dbReference type="PROSITE" id="PS51782"/>
    </source>
</evidence>
<dbReference type="SUPFAM" id="SSF54106">
    <property type="entry name" value="LysM domain"/>
    <property type="match status" value="1"/>
</dbReference>
<dbReference type="SUPFAM" id="SSF53955">
    <property type="entry name" value="Lysozyme-like"/>
    <property type="match status" value="1"/>
</dbReference>
<reference evidence="6 7" key="1">
    <citation type="submission" date="2023-05" db="EMBL/GenBank/DDBJ databases">
        <title>Draft genome sequence of Streptomyces sp. B-S-A12 isolated from a cave soil in Thailand.</title>
        <authorList>
            <person name="Chamroensaksri N."/>
            <person name="Muangham S."/>
        </authorList>
    </citation>
    <scope>NUCLEOTIDE SEQUENCE [LARGE SCALE GENOMIC DNA]</scope>
    <source>
        <strain evidence="6 7">B-S-A12</strain>
    </source>
</reference>
<proteinExistence type="inferred from homology"/>
<feature type="compositionally biased region" description="Low complexity" evidence="3">
    <location>
        <begin position="39"/>
        <end position="53"/>
    </location>
</feature>
<name>A0ABT6STQ2_9ACTN</name>
<feature type="domain" description="LysM" evidence="5">
    <location>
        <begin position="146"/>
        <end position="195"/>
    </location>
</feature>
<evidence type="ECO:0000256" key="1">
    <source>
        <dbReference type="ARBA" id="ARBA00010830"/>
    </source>
</evidence>
<dbReference type="PROSITE" id="PS51782">
    <property type="entry name" value="LYSM"/>
    <property type="match status" value="1"/>
</dbReference>
<dbReference type="CDD" id="cd13925">
    <property type="entry name" value="RPF"/>
    <property type="match status" value="1"/>
</dbReference>
<keyword evidence="7" id="KW-1185">Reference proteome</keyword>
<keyword evidence="4" id="KW-0732">Signal</keyword>
<evidence type="ECO:0000256" key="3">
    <source>
        <dbReference type="SAM" id="MobiDB-lite"/>
    </source>
</evidence>
<evidence type="ECO:0000313" key="6">
    <source>
        <dbReference type="EMBL" id="MDI3418994.1"/>
    </source>
</evidence>
<dbReference type="SMART" id="SM00257">
    <property type="entry name" value="LysM"/>
    <property type="match status" value="1"/>
</dbReference>
<comment type="caution">
    <text evidence="6">The sequence shown here is derived from an EMBL/GenBank/DDBJ whole genome shotgun (WGS) entry which is preliminary data.</text>
</comment>
<evidence type="ECO:0000256" key="4">
    <source>
        <dbReference type="SAM" id="SignalP"/>
    </source>
</evidence>
<comment type="similarity">
    <text evidence="1">Belongs to the transglycosylase family. Rpf subfamily.</text>
</comment>
<dbReference type="Pfam" id="PF01476">
    <property type="entry name" value="LysM"/>
    <property type="match status" value="1"/>
</dbReference>
<dbReference type="InterPro" id="IPR010618">
    <property type="entry name" value="RPF"/>
</dbReference>